<name>A0A562SZ41_CHIJA</name>
<dbReference type="Gene3D" id="3.90.320.10">
    <property type="match status" value="1"/>
</dbReference>
<sequence length="229" mass="26512">MDSRFYTLDGKKFYPSVTTIISDGCPKPAQLVSWWKQLGLYADRVAQEAANKGKIIHNAISDLIIGKELKANTFRFDEWEHICRFAEFCHSHNPRFIHTELQQINPELGIAGTLDMLCYINDELWLIDVKTGSGVYETHYVQLGAYKKMWDSDHPERPVDRIGVLHTDATTRGADKKGKSMQGKKWKVCEPEMSAENLWDYFCDIKRLWDRLNPEYEARIISLPDTLKL</sequence>
<evidence type="ECO:0000313" key="1">
    <source>
        <dbReference type="EMBL" id="TWI86328.1"/>
    </source>
</evidence>
<organism evidence="1 2">
    <name type="scientific">Chitinophaga japonensis</name>
    <name type="common">Flexibacter japonensis</name>
    <dbReference type="NCBI Taxonomy" id="104662"/>
    <lineage>
        <taxon>Bacteria</taxon>
        <taxon>Pseudomonadati</taxon>
        <taxon>Bacteroidota</taxon>
        <taxon>Chitinophagia</taxon>
        <taxon>Chitinophagales</taxon>
        <taxon>Chitinophagaceae</taxon>
        <taxon>Chitinophaga</taxon>
    </lineage>
</organism>
<protein>
    <recommendedName>
        <fullName evidence="3">PD-(D/E)XK nuclease superfamily protein</fullName>
    </recommendedName>
</protein>
<evidence type="ECO:0008006" key="3">
    <source>
        <dbReference type="Google" id="ProtNLM"/>
    </source>
</evidence>
<proteinExistence type="predicted"/>
<evidence type="ECO:0000313" key="2">
    <source>
        <dbReference type="Proteomes" id="UP000316778"/>
    </source>
</evidence>
<accession>A0A562SZ41</accession>
<dbReference type="InterPro" id="IPR011604">
    <property type="entry name" value="PDDEXK-like_dom_sf"/>
</dbReference>
<gene>
    <name evidence="1" type="ORF">LX66_3582</name>
</gene>
<dbReference type="EMBL" id="VLLG01000004">
    <property type="protein sequence ID" value="TWI86328.1"/>
    <property type="molecule type" value="Genomic_DNA"/>
</dbReference>
<comment type="caution">
    <text evidence="1">The sequence shown here is derived from an EMBL/GenBank/DDBJ whole genome shotgun (WGS) entry which is preliminary data.</text>
</comment>
<dbReference type="AlphaFoldDB" id="A0A562SZ41"/>
<keyword evidence="2" id="KW-1185">Reference proteome</keyword>
<dbReference type="Proteomes" id="UP000316778">
    <property type="component" value="Unassembled WGS sequence"/>
</dbReference>
<reference evidence="1 2" key="1">
    <citation type="journal article" date="2013" name="Stand. Genomic Sci.">
        <title>Genomic Encyclopedia of Type Strains, Phase I: The one thousand microbial genomes (KMG-I) project.</title>
        <authorList>
            <person name="Kyrpides N.C."/>
            <person name="Woyke T."/>
            <person name="Eisen J.A."/>
            <person name="Garrity G."/>
            <person name="Lilburn T.G."/>
            <person name="Beck B.J."/>
            <person name="Whitman W.B."/>
            <person name="Hugenholtz P."/>
            <person name="Klenk H.P."/>
        </authorList>
    </citation>
    <scope>NUCLEOTIDE SEQUENCE [LARGE SCALE GENOMIC DNA]</scope>
    <source>
        <strain evidence="1 2">DSM 13484</strain>
    </source>
</reference>